<dbReference type="GO" id="GO:0003700">
    <property type="term" value="F:DNA-binding transcription factor activity"/>
    <property type="evidence" value="ECO:0007669"/>
    <property type="project" value="InterPro"/>
</dbReference>
<dbReference type="Gene3D" id="3.40.190.10">
    <property type="entry name" value="Periplasmic binding protein-like II"/>
    <property type="match status" value="2"/>
</dbReference>
<keyword evidence="4" id="KW-0804">Transcription</keyword>
<dbReference type="PANTHER" id="PTHR30579">
    <property type="entry name" value="TRANSCRIPTIONAL REGULATOR"/>
    <property type="match status" value="1"/>
</dbReference>
<dbReference type="InterPro" id="IPR036388">
    <property type="entry name" value="WH-like_DNA-bd_sf"/>
</dbReference>
<dbReference type="PROSITE" id="PS50931">
    <property type="entry name" value="HTH_LYSR"/>
    <property type="match status" value="1"/>
</dbReference>
<dbReference type="InterPro" id="IPR005119">
    <property type="entry name" value="LysR_subst-bd"/>
</dbReference>
<dbReference type="HOGENOM" id="CLU_039613_1_0_11"/>
<dbReference type="InterPro" id="IPR050176">
    <property type="entry name" value="LTTR"/>
</dbReference>
<reference evidence="6 7" key="1">
    <citation type="journal article" date="2009" name="Stand. Genomic Sci.">
        <title>Complete genome sequence of Catenulispora acidiphila type strain (ID 139908).</title>
        <authorList>
            <person name="Copeland A."/>
            <person name="Lapidus A."/>
            <person name="Glavina Del Rio T."/>
            <person name="Nolan M."/>
            <person name="Lucas S."/>
            <person name="Chen F."/>
            <person name="Tice H."/>
            <person name="Cheng J.F."/>
            <person name="Bruce D."/>
            <person name="Goodwin L."/>
            <person name="Pitluck S."/>
            <person name="Mikhailova N."/>
            <person name="Pati A."/>
            <person name="Ivanova N."/>
            <person name="Mavromatis K."/>
            <person name="Chen A."/>
            <person name="Palaniappan K."/>
            <person name="Chain P."/>
            <person name="Land M."/>
            <person name="Hauser L."/>
            <person name="Chang Y.J."/>
            <person name="Jeffries C.D."/>
            <person name="Chertkov O."/>
            <person name="Brettin T."/>
            <person name="Detter J.C."/>
            <person name="Han C."/>
            <person name="Ali Z."/>
            <person name="Tindall B.J."/>
            <person name="Goker M."/>
            <person name="Bristow J."/>
            <person name="Eisen J.A."/>
            <person name="Markowitz V."/>
            <person name="Hugenholtz P."/>
            <person name="Kyrpides N.C."/>
            <person name="Klenk H.P."/>
        </authorList>
    </citation>
    <scope>NUCLEOTIDE SEQUENCE [LARGE SCALE GENOMIC DNA]</scope>
    <source>
        <strain evidence="7">DSM 44928 / JCM 14897 / NBRC 102108 / NRRL B-24433 / ID139908</strain>
    </source>
</reference>
<dbReference type="eggNOG" id="COG0583">
    <property type="taxonomic scope" value="Bacteria"/>
</dbReference>
<dbReference type="AlphaFoldDB" id="C7QEK3"/>
<evidence type="ECO:0000259" key="5">
    <source>
        <dbReference type="PROSITE" id="PS50931"/>
    </source>
</evidence>
<dbReference type="SUPFAM" id="SSF46785">
    <property type="entry name" value="Winged helix' DNA-binding domain"/>
    <property type="match status" value="1"/>
</dbReference>
<dbReference type="EMBL" id="CP001700">
    <property type="protein sequence ID" value="ACU70894.1"/>
    <property type="molecule type" value="Genomic_DNA"/>
</dbReference>
<dbReference type="GO" id="GO:0003677">
    <property type="term" value="F:DNA binding"/>
    <property type="evidence" value="ECO:0007669"/>
    <property type="project" value="UniProtKB-KW"/>
</dbReference>
<dbReference type="Gene3D" id="1.10.10.10">
    <property type="entry name" value="Winged helix-like DNA-binding domain superfamily/Winged helix DNA-binding domain"/>
    <property type="match status" value="1"/>
</dbReference>
<dbReference type="RefSeq" id="WP_012786187.1">
    <property type="nucleotide sequence ID" value="NC_013131.1"/>
</dbReference>
<evidence type="ECO:0000256" key="2">
    <source>
        <dbReference type="ARBA" id="ARBA00023015"/>
    </source>
</evidence>
<proteinExistence type="inferred from homology"/>
<evidence type="ECO:0000313" key="7">
    <source>
        <dbReference type="Proteomes" id="UP000000851"/>
    </source>
</evidence>
<dbReference type="PANTHER" id="PTHR30579:SF7">
    <property type="entry name" value="HTH-TYPE TRANSCRIPTIONAL REGULATOR LRHA-RELATED"/>
    <property type="match status" value="1"/>
</dbReference>
<protein>
    <submittedName>
        <fullName evidence="6">Transcriptional regulator, LysR family</fullName>
    </submittedName>
</protein>
<dbReference type="InterPro" id="IPR000847">
    <property type="entry name" value="LysR_HTH_N"/>
</dbReference>
<dbReference type="PRINTS" id="PR00039">
    <property type="entry name" value="HTHLYSR"/>
</dbReference>
<dbReference type="Pfam" id="PF03466">
    <property type="entry name" value="LysR_substrate"/>
    <property type="match status" value="1"/>
</dbReference>
<dbReference type="InParanoid" id="C7QEK3"/>
<name>C7QEK3_CATAD</name>
<dbReference type="KEGG" id="cai:Caci_1974"/>
<dbReference type="STRING" id="479433.Caci_1974"/>
<gene>
    <name evidence="6" type="ordered locus">Caci_1974</name>
</gene>
<dbReference type="InterPro" id="IPR036390">
    <property type="entry name" value="WH_DNA-bd_sf"/>
</dbReference>
<evidence type="ECO:0000256" key="4">
    <source>
        <dbReference type="ARBA" id="ARBA00023163"/>
    </source>
</evidence>
<dbReference type="FunFam" id="1.10.10.10:FF:000001">
    <property type="entry name" value="LysR family transcriptional regulator"/>
    <property type="match status" value="1"/>
</dbReference>
<evidence type="ECO:0000256" key="3">
    <source>
        <dbReference type="ARBA" id="ARBA00023125"/>
    </source>
</evidence>
<organism evidence="6 7">
    <name type="scientific">Catenulispora acidiphila (strain DSM 44928 / JCM 14897 / NBRC 102108 / NRRL B-24433 / ID139908)</name>
    <dbReference type="NCBI Taxonomy" id="479433"/>
    <lineage>
        <taxon>Bacteria</taxon>
        <taxon>Bacillati</taxon>
        <taxon>Actinomycetota</taxon>
        <taxon>Actinomycetes</taxon>
        <taxon>Catenulisporales</taxon>
        <taxon>Catenulisporaceae</taxon>
        <taxon>Catenulispora</taxon>
    </lineage>
</organism>
<dbReference type="OrthoDB" id="9789529at2"/>
<evidence type="ECO:0000313" key="6">
    <source>
        <dbReference type="EMBL" id="ACU70894.1"/>
    </source>
</evidence>
<accession>C7QEK3</accession>
<dbReference type="SUPFAM" id="SSF53850">
    <property type="entry name" value="Periplasmic binding protein-like II"/>
    <property type="match status" value="1"/>
</dbReference>
<dbReference type="Pfam" id="PF00126">
    <property type="entry name" value="HTH_1"/>
    <property type="match status" value="1"/>
</dbReference>
<comment type="similarity">
    <text evidence="1">Belongs to the LysR transcriptional regulatory family.</text>
</comment>
<evidence type="ECO:0000256" key="1">
    <source>
        <dbReference type="ARBA" id="ARBA00009437"/>
    </source>
</evidence>
<dbReference type="Proteomes" id="UP000000851">
    <property type="component" value="Chromosome"/>
</dbReference>
<keyword evidence="2" id="KW-0805">Transcription regulation</keyword>
<sequence>MVQDLETGLLRAFVTAVRAGSISRAAQALGQTQPALSQQLRKLERRTGQPLLHRAATGVSLTPAGESLLPYAERILALSAQALHATRTSLAGHCGVGLIEDLAASRLPQALADFGRLHPEATLEVFSAPGPAMREAFDEGRIHIALCDPEYLPEPPRWSVRLPLTWAVGAGLDLRADPLSLVLFSQPCGWRAPVLAALDDAGRAWRVAFESTGLAGVHAAVRAGLGAAALLPANIEAGMTAVDDAALLPALPDVTLGLVRHSRTVGDPLIDAVEAVLRGVV</sequence>
<keyword evidence="3" id="KW-0238">DNA-binding</keyword>
<keyword evidence="7" id="KW-1185">Reference proteome</keyword>
<feature type="domain" description="HTH lysR-type" evidence="5">
    <location>
        <begin position="5"/>
        <end position="62"/>
    </location>
</feature>